<dbReference type="AlphaFoldDB" id="A0A250IK25"/>
<organism evidence="2 3">
    <name type="scientific">Melittangium boletus DSM 14713</name>
    <dbReference type="NCBI Taxonomy" id="1294270"/>
    <lineage>
        <taxon>Bacteria</taxon>
        <taxon>Pseudomonadati</taxon>
        <taxon>Myxococcota</taxon>
        <taxon>Myxococcia</taxon>
        <taxon>Myxococcales</taxon>
        <taxon>Cystobacterineae</taxon>
        <taxon>Archangiaceae</taxon>
        <taxon>Melittangium</taxon>
    </lineage>
</organism>
<keyword evidence="1" id="KW-1133">Transmembrane helix</keyword>
<sequence>MSTPPPTIEPLRRRPCALAWRRPALLLGVLVAMSAGAYVLPGGSIMRRMVAAREGVSFSSLKADGSLHFYGPGAREAGTALGLPTDKPDLEVDGSVYIRPPGRCRFEAKPTEGNLVASVFSGGRKRVEGTEIPALSEAVRELCSLLTARSRDELEAHLTSLGIDPRTTSLARFGGEVVYVLGTPGEGSPQFWVYKDGFRPARLRHKEGKGPEWDLRLQDYASSATGEMLPRSIEVWRGGERLLRFTALSGDTRSKPADSLF</sequence>
<accession>A0A250IK25</accession>
<name>A0A250IK25_9BACT</name>
<dbReference type="EMBL" id="CP022163">
    <property type="protein sequence ID" value="ATB31507.1"/>
    <property type="molecule type" value="Genomic_DNA"/>
</dbReference>
<dbReference type="RefSeq" id="WP_245918825.1">
    <property type="nucleotide sequence ID" value="NZ_CP022163.1"/>
</dbReference>
<keyword evidence="1" id="KW-0812">Transmembrane</keyword>
<evidence type="ECO:0000313" key="3">
    <source>
        <dbReference type="Proteomes" id="UP000217289"/>
    </source>
</evidence>
<dbReference type="KEGG" id="mbd:MEBOL_004970"/>
<proteinExistence type="predicted"/>
<evidence type="ECO:0000256" key="1">
    <source>
        <dbReference type="SAM" id="Phobius"/>
    </source>
</evidence>
<gene>
    <name evidence="2" type="ORF">MEBOL_004970</name>
</gene>
<dbReference type="Proteomes" id="UP000217289">
    <property type="component" value="Chromosome"/>
</dbReference>
<feature type="transmembrane region" description="Helical" evidence="1">
    <location>
        <begin position="20"/>
        <end position="40"/>
    </location>
</feature>
<evidence type="ECO:0000313" key="2">
    <source>
        <dbReference type="EMBL" id="ATB31507.1"/>
    </source>
</evidence>
<reference evidence="2 3" key="1">
    <citation type="submission" date="2017-06" db="EMBL/GenBank/DDBJ databases">
        <authorList>
            <person name="Kim H.J."/>
            <person name="Triplett B.A."/>
        </authorList>
    </citation>
    <scope>NUCLEOTIDE SEQUENCE [LARGE SCALE GENOMIC DNA]</scope>
    <source>
        <strain evidence="2 3">DSM 14713</strain>
    </source>
</reference>
<protein>
    <submittedName>
        <fullName evidence="2">Uncharacterized protein</fullName>
    </submittedName>
</protein>
<keyword evidence="1" id="KW-0472">Membrane</keyword>
<keyword evidence="3" id="KW-1185">Reference proteome</keyword>